<dbReference type="SUPFAM" id="SSF56801">
    <property type="entry name" value="Acetyl-CoA synthetase-like"/>
    <property type="match status" value="1"/>
</dbReference>
<dbReference type="PANTHER" id="PTHR45527">
    <property type="entry name" value="NONRIBOSOMAL PEPTIDE SYNTHETASE"/>
    <property type="match status" value="1"/>
</dbReference>
<dbReference type="GO" id="GO:0044550">
    <property type="term" value="P:secondary metabolite biosynthetic process"/>
    <property type="evidence" value="ECO:0007669"/>
    <property type="project" value="TreeGrafter"/>
</dbReference>
<name>A0A8H5PCY9_9HYPO</name>
<dbReference type="GO" id="GO:0005737">
    <property type="term" value="C:cytoplasm"/>
    <property type="evidence" value="ECO:0007669"/>
    <property type="project" value="TreeGrafter"/>
</dbReference>
<dbReference type="GO" id="GO:0043041">
    <property type="term" value="P:amino acid activation for nonribosomal peptide biosynthetic process"/>
    <property type="evidence" value="ECO:0007669"/>
    <property type="project" value="TreeGrafter"/>
</dbReference>
<proteinExistence type="predicted"/>
<organism evidence="1 2">
    <name type="scientific">Fusarium pseudoanthophilum</name>
    <dbReference type="NCBI Taxonomy" id="48495"/>
    <lineage>
        <taxon>Eukaryota</taxon>
        <taxon>Fungi</taxon>
        <taxon>Dikarya</taxon>
        <taxon>Ascomycota</taxon>
        <taxon>Pezizomycotina</taxon>
        <taxon>Sordariomycetes</taxon>
        <taxon>Hypocreomycetidae</taxon>
        <taxon>Hypocreales</taxon>
        <taxon>Nectriaceae</taxon>
        <taxon>Fusarium</taxon>
        <taxon>Fusarium fujikuroi species complex</taxon>
    </lineage>
</organism>
<dbReference type="EMBL" id="JAAOAR010000226">
    <property type="protein sequence ID" value="KAF5594390.1"/>
    <property type="molecule type" value="Genomic_DNA"/>
</dbReference>
<evidence type="ECO:0000313" key="1">
    <source>
        <dbReference type="EMBL" id="KAF5594390.1"/>
    </source>
</evidence>
<keyword evidence="2" id="KW-1185">Reference proteome</keyword>
<reference evidence="1 2" key="1">
    <citation type="submission" date="2020-05" db="EMBL/GenBank/DDBJ databases">
        <title>Identification and distribution of gene clusters putatively required for synthesis of sphingolipid metabolism inhibitors in phylogenetically diverse species of the filamentous fungus Fusarium.</title>
        <authorList>
            <person name="Kim H.-S."/>
            <person name="Busman M."/>
            <person name="Brown D.W."/>
            <person name="Divon H."/>
            <person name="Uhlig S."/>
            <person name="Proctor R.H."/>
        </authorList>
    </citation>
    <scope>NUCLEOTIDE SEQUENCE [LARGE SCALE GENOMIC DNA]</scope>
    <source>
        <strain evidence="1 2">NRRL 25211</strain>
    </source>
</reference>
<dbReference type="GO" id="GO:0031177">
    <property type="term" value="F:phosphopantetheine binding"/>
    <property type="evidence" value="ECO:0007669"/>
    <property type="project" value="TreeGrafter"/>
</dbReference>
<comment type="caution">
    <text evidence="1">The sequence shown here is derived from an EMBL/GenBank/DDBJ whole genome shotgun (WGS) entry which is preliminary data.</text>
</comment>
<evidence type="ECO:0000313" key="2">
    <source>
        <dbReference type="Proteomes" id="UP000544095"/>
    </source>
</evidence>
<dbReference type="Proteomes" id="UP000544095">
    <property type="component" value="Unassembled WGS sequence"/>
</dbReference>
<protein>
    <submittedName>
        <fullName evidence="1">Nonribosomal peptide synthetase</fullName>
    </submittedName>
</protein>
<dbReference type="PANTHER" id="PTHR45527:SF1">
    <property type="entry name" value="FATTY ACID SYNTHASE"/>
    <property type="match status" value="1"/>
</dbReference>
<dbReference type="AlphaFoldDB" id="A0A8H5PCY9"/>
<sequence length="91" mass="10284">MIAPGDVPTRETLICGCEQLGDLAPRIWSEKLKFIRAFGLTETCIYASISDRNIERAWDPVWHNLDGSIDAVQRKDTQIKIRGQRVEAGEI</sequence>
<accession>A0A8H5PCY9</accession>
<gene>
    <name evidence="1" type="ORF">FPANT_4857</name>
</gene>